<sequence>MGSSIISEKEKKEEKKDDDEDEEVVCYEHDGKNTGDARKLEAWLTQRGINVRETFSPSSSSSALSPSKNENEDTQNGLKSIDDLLKEIENGETVLTEHETTHDDGTVKLSCIRRVSVVVVEITSKSKPNKKLVEYEQTLPSGLARKRERFLSEKIMSGKGETPLEAAKRGIREELGDALSPKAVINIDETSLRSLPLSSKPSFSQSYKALPTRYRFYEVNCEIDGLAEDKDEFTSTEKCGTKAVWKWV</sequence>
<feature type="compositionally biased region" description="Acidic residues" evidence="1">
    <location>
        <begin position="16"/>
        <end position="25"/>
    </location>
</feature>
<evidence type="ECO:0008006" key="4">
    <source>
        <dbReference type="Google" id="ProtNLM"/>
    </source>
</evidence>
<accession>K8FCZ7</accession>
<protein>
    <recommendedName>
        <fullName evidence="4">Nudix hydrolase domain-containing protein</fullName>
    </recommendedName>
</protein>
<dbReference type="PANTHER" id="PTHR36395">
    <property type="entry name" value="RING-H2 ZINC FINGER PROTEIN"/>
    <property type="match status" value="1"/>
</dbReference>
<dbReference type="GeneID" id="19011447"/>
<evidence type="ECO:0000313" key="3">
    <source>
        <dbReference type="Proteomes" id="UP000198341"/>
    </source>
</evidence>
<feature type="compositionally biased region" description="Low complexity" evidence="1">
    <location>
        <begin position="56"/>
        <end position="67"/>
    </location>
</feature>
<proteinExistence type="predicted"/>
<feature type="region of interest" description="Disordered" evidence="1">
    <location>
        <begin position="51"/>
        <end position="76"/>
    </location>
</feature>
<dbReference type="EMBL" id="FO082264">
    <property type="protein sequence ID" value="CCO19978.1"/>
    <property type="molecule type" value="Genomic_DNA"/>
</dbReference>
<reference evidence="2 3" key="1">
    <citation type="submission" date="2011-10" db="EMBL/GenBank/DDBJ databases">
        <authorList>
            <person name="Genoscope - CEA"/>
        </authorList>
    </citation>
    <scope>NUCLEOTIDE SEQUENCE [LARGE SCALE GENOMIC DNA]</scope>
    <source>
        <strain evidence="2 3">RCC 1105</strain>
    </source>
</reference>
<dbReference type="PANTHER" id="PTHR36395:SF1">
    <property type="entry name" value="RING-H2 ZINC FINGER PROTEIN"/>
    <property type="match status" value="1"/>
</dbReference>
<dbReference type="AlphaFoldDB" id="K8FCZ7"/>
<keyword evidence="3" id="KW-1185">Reference proteome</keyword>
<evidence type="ECO:0000313" key="2">
    <source>
        <dbReference type="EMBL" id="CCO19978.1"/>
    </source>
</evidence>
<organism evidence="2 3">
    <name type="scientific">Bathycoccus prasinos</name>
    <dbReference type="NCBI Taxonomy" id="41875"/>
    <lineage>
        <taxon>Eukaryota</taxon>
        <taxon>Viridiplantae</taxon>
        <taxon>Chlorophyta</taxon>
        <taxon>Mamiellophyceae</taxon>
        <taxon>Mamiellales</taxon>
        <taxon>Bathycoccaceae</taxon>
        <taxon>Bathycoccus</taxon>
    </lineage>
</organism>
<dbReference type="KEGG" id="bpg:Bathy15g02330"/>
<evidence type="ECO:0000256" key="1">
    <source>
        <dbReference type="SAM" id="MobiDB-lite"/>
    </source>
</evidence>
<dbReference type="OrthoDB" id="433924at2759"/>
<feature type="region of interest" description="Disordered" evidence="1">
    <location>
        <begin position="1"/>
        <end position="33"/>
    </location>
</feature>
<dbReference type="RefSeq" id="XP_007508892.1">
    <property type="nucleotide sequence ID" value="XM_007508830.1"/>
</dbReference>
<gene>
    <name evidence="2" type="ordered locus">Bathy15g02330</name>
</gene>
<dbReference type="Proteomes" id="UP000198341">
    <property type="component" value="Chromosome 15"/>
</dbReference>
<name>K8FCZ7_9CHLO</name>